<evidence type="ECO:0000313" key="3">
    <source>
        <dbReference type="EMBL" id="RMX97317.1"/>
    </source>
</evidence>
<dbReference type="Gene3D" id="2.120.10.70">
    <property type="entry name" value="Fucose-specific lectin"/>
    <property type="match status" value="1"/>
</dbReference>
<protein>
    <recommendedName>
        <fullName evidence="5">Fucose-specific lectin</fullName>
    </recommendedName>
</protein>
<proteinExistence type="predicted"/>
<comment type="caution">
    <text evidence="3">The sequence shown here is derived from an EMBL/GenBank/DDBJ whole genome shotgun (WGS) entry which is preliminary data.</text>
</comment>
<accession>A0A3M6Y2Q3</accession>
<name>A0A3M6Y2Q3_HORWE</name>
<feature type="region of interest" description="Disordered" evidence="1">
    <location>
        <begin position="1"/>
        <end position="97"/>
    </location>
</feature>
<evidence type="ECO:0000256" key="2">
    <source>
        <dbReference type="SAM" id="Phobius"/>
    </source>
</evidence>
<dbReference type="Proteomes" id="UP000282582">
    <property type="component" value="Unassembled WGS sequence"/>
</dbReference>
<sequence length="538" mass="59061">MESPPKFSETNSPRFTEHINSSPPYERYFPYPETPNAPQYDIDGGARGFEDKLPGKDRPLSSELASPGLESVWAHESEKEVAAPPQPPRPDRRAEELPRRRRLCGLPEKSFYLLLAAVIVTAIALGVGLGVGLGSKHERSSSASASVLPAPTSTQPAPSPTATENAEYLIGGALHPSYYSTTGAFNGSGIALASQSFATDLQTGTQGSIVMYFQHHSGEIRWQQLSSSGWIGGSASEVVAINAKNSTPLSAVAYTTNGTSTWHIFYIDQNNLIKQRSNSNTTNVWVDGPINTANLKANDANQVGMQACWYGNDYGDSDYTHTPLPESGGDEDYDEDVGMHLWYAVTNSSFEQWGWRDGEKEWRKQALWDRYNGHAGIGCYSWGPGTTTYVMLVNLQNTVEFWWKDTNTNVTGNDTHPINKWTNATQLAINDVHPATSLGYTNYFYAQSASDHMIRGYNISWAAENTTILQGEGNQFTVQGDPGLPGTHLSVTAIPNYSGGNELLVFYQTNGTDISEYTRDFYGGQWARVDIEIPESDD</sequence>
<evidence type="ECO:0000313" key="4">
    <source>
        <dbReference type="Proteomes" id="UP000282582"/>
    </source>
</evidence>
<keyword evidence="2" id="KW-0812">Transmembrane</keyword>
<evidence type="ECO:0000256" key="1">
    <source>
        <dbReference type="SAM" id="MobiDB-lite"/>
    </source>
</evidence>
<feature type="compositionally biased region" description="Basic and acidic residues" evidence="1">
    <location>
        <begin position="48"/>
        <end position="60"/>
    </location>
</feature>
<keyword evidence="2" id="KW-0472">Membrane</keyword>
<feature type="transmembrane region" description="Helical" evidence="2">
    <location>
        <begin position="111"/>
        <end position="133"/>
    </location>
</feature>
<gene>
    <name evidence="3" type="ORF">D0868_10710</name>
</gene>
<organism evidence="3 4">
    <name type="scientific">Hortaea werneckii</name>
    <name type="common">Black yeast</name>
    <name type="synonym">Cladosporium werneckii</name>
    <dbReference type="NCBI Taxonomy" id="91943"/>
    <lineage>
        <taxon>Eukaryota</taxon>
        <taxon>Fungi</taxon>
        <taxon>Dikarya</taxon>
        <taxon>Ascomycota</taxon>
        <taxon>Pezizomycotina</taxon>
        <taxon>Dothideomycetes</taxon>
        <taxon>Dothideomycetidae</taxon>
        <taxon>Mycosphaerellales</taxon>
        <taxon>Teratosphaeriaceae</taxon>
        <taxon>Hortaea</taxon>
    </lineage>
</organism>
<feature type="region of interest" description="Disordered" evidence="1">
    <location>
        <begin position="142"/>
        <end position="163"/>
    </location>
</feature>
<feature type="compositionally biased region" description="Polar residues" evidence="1">
    <location>
        <begin position="8"/>
        <end position="23"/>
    </location>
</feature>
<dbReference type="EMBL" id="QWIK01001128">
    <property type="protein sequence ID" value="RMX97317.1"/>
    <property type="molecule type" value="Genomic_DNA"/>
</dbReference>
<keyword evidence="2" id="KW-1133">Transmembrane helix</keyword>
<dbReference type="AlphaFoldDB" id="A0A3M6Y2Q3"/>
<dbReference type="VEuPathDB" id="FungiDB:BTJ68_00540"/>
<dbReference type="SUPFAM" id="SSF89372">
    <property type="entry name" value="Fucose-specific lectin"/>
    <property type="match status" value="1"/>
</dbReference>
<evidence type="ECO:0008006" key="5">
    <source>
        <dbReference type="Google" id="ProtNLM"/>
    </source>
</evidence>
<reference evidence="3 4" key="1">
    <citation type="journal article" date="2018" name="BMC Genomics">
        <title>Genomic evidence for intraspecific hybridization in a clonal and extremely halotolerant yeast.</title>
        <authorList>
            <person name="Gostincar C."/>
            <person name="Stajich J.E."/>
            <person name="Zupancic J."/>
            <person name="Zalar P."/>
            <person name="Gunde-Cimerman N."/>
        </authorList>
    </citation>
    <scope>NUCLEOTIDE SEQUENCE [LARGE SCALE GENOMIC DNA]</scope>
    <source>
        <strain evidence="3 4">EXF-6654</strain>
    </source>
</reference>